<keyword evidence="4" id="KW-1185">Reference proteome</keyword>
<organism evidence="3 4">
    <name type="scientific">Paenibacillus oleatilyticus</name>
    <dbReference type="NCBI Taxonomy" id="2594886"/>
    <lineage>
        <taxon>Bacteria</taxon>
        <taxon>Bacillati</taxon>
        <taxon>Bacillota</taxon>
        <taxon>Bacilli</taxon>
        <taxon>Bacillales</taxon>
        <taxon>Paenibacillaceae</taxon>
        <taxon>Paenibacillus</taxon>
    </lineage>
</organism>
<name>A0ABV4UTV8_9BACL</name>
<keyword evidence="1" id="KW-0732">Signal</keyword>
<dbReference type="Pfam" id="PF00395">
    <property type="entry name" value="SLH"/>
    <property type="match status" value="2"/>
</dbReference>
<dbReference type="InterPro" id="IPR051465">
    <property type="entry name" value="Cell_Envelope_Struct_Comp"/>
</dbReference>
<evidence type="ECO:0000259" key="2">
    <source>
        <dbReference type="PROSITE" id="PS51272"/>
    </source>
</evidence>
<feature type="signal peptide" evidence="1">
    <location>
        <begin position="1"/>
        <end position="21"/>
    </location>
</feature>
<dbReference type="PROSITE" id="PS51272">
    <property type="entry name" value="SLH"/>
    <property type="match status" value="2"/>
</dbReference>
<reference evidence="3 4" key="1">
    <citation type="submission" date="2024-09" db="EMBL/GenBank/DDBJ databases">
        <authorList>
            <person name="Makale K.P.P."/>
            <person name="Makhzoum A."/>
            <person name="Rantong G."/>
            <person name="Rahube T.O."/>
        </authorList>
    </citation>
    <scope>NUCLEOTIDE SEQUENCE [LARGE SCALE GENOMIC DNA]</scope>
    <source>
        <strain evidence="3 4">KM_D13</strain>
    </source>
</reference>
<gene>
    <name evidence="3" type="ORF">ACEU3E_03700</name>
</gene>
<dbReference type="Proteomes" id="UP001575622">
    <property type="component" value="Unassembled WGS sequence"/>
</dbReference>
<proteinExistence type="predicted"/>
<dbReference type="PANTHER" id="PTHR43308:SF5">
    <property type="entry name" value="S-LAYER PROTEIN _ PEPTIDOGLYCAN ENDO-BETA-N-ACETYLGLUCOSAMINIDASE"/>
    <property type="match status" value="1"/>
</dbReference>
<accession>A0ABV4UTV8</accession>
<comment type="caution">
    <text evidence="3">The sequence shown here is derived from an EMBL/GenBank/DDBJ whole genome shotgun (WGS) entry which is preliminary data.</text>
</comment>
<evidence type="ECO:0000313" key="4">
    <source>
        <dbReference type="Proteomes" id="UP001575622"/>
    </source>
</evidence>
<dbReference type="RefSeq" id="WP_373948704.1">
    <property type="nucleotide sequence ID" value="NZ_JBHDLN010000002.1"/>
</dbReference>
<feature type="domain" description="SLH" evidence="2">
    <location>
        <begin position="27"/>
        <end position="90"/>
    </location>
</feature>
<feature type="chain" id="PRO_5045886938" evidence="1">
    <location>
        <begin position="22"/>
        <end position="130"/>
    </location>
</feature>
<dbReference type="InterPro" id="IPR001119">
    <property type="entry name" value="SLH_dom"/>
</dbReference>
<protein>
    <submittedName>
        <fullName evidence="3">S-layer homology domain-containing protein</fullName>
    </submittedName>
</protein>
<evidence type="ECO:0000256" key="1">
    <source>
        <dbReference type="SAM" id="SignalP"/>
    </source>
</evidence>
<evidence type="ECO:0000313" key="3">
    <source>
        <dbReference type="EMBL" id="MFB0841262.1"/>
    </source>
</evidence>
<sequence>MLFKKAAKWVLVASLAFPVSAGLSGPETARAAADAADHWAKTEIANWQDLELSEGYPDGTFCPDASITRAEFVALVNRVFRLKDRASVDFSDVKAGDWHYDEFAKARAAGVVSGYEDGTLRPNVPAIRAP</sequence>
<dbReference type="EMBL" id="JBHDLN010000002">
    <property type="protein sequence ID" value="MFB0841262.1"/>
    <property type="molecule type" value="Genomic_DNA"/>
</dbReference>
<dbReference type="PANTHER" id="PTHR43308">
    <property type="entry name" value="OUTER MEMBRANE PROTEIN ALPHA-RELATED"/>
    <property type="match status" value="1"/>
</dbReference>
<feature type="domain" description="SLH" evidence="2">
    <location>
        <begin position="91"/>
        <end position="130"/>
    </location>
</feature>